<dbReference type="InterPro" id="IPR036291">
    <property type="entry name" value="NAD(P)-bd_dom_sf"/>
</dbReference>
<evidence type="ECO:0000313" key="4">
    <source>
        <dbReference type="Proteomes" id="UP000245884"/>
    </source>
</evidence>
<dbReference type="GO" id="GO:0004029">
    <property type="term" value="F:aldehyde dehydrogenase (NAD+) activity"/>
    <property type="evidence" value="ECO:0007669"/>
    <property type="project" value="TreeGrafter"/>
</dbReference>
<accession>A0A316UME6</accession>
<dbReference type="Pfam" id="PF01370">
    <property type="entry name" value="Epimerase"/>
    <property type="match status" value="1"/>
</dbReference>
<feature type="domain" description="NAD-dependent epimerase/dehydratase" evidence="2">
    <location>
        <begin position="153"/>
        <end position="232"/>
    </location>
</feature>
<dbReference type="SUPFAM" id="SSF51735">
    <property type="entry name" value="NAD(P)-binding Rossmann-fold domains"/>
    <property type="match status" value="1"/>
</dbReference>
<dbReference type="Gene3D" id="3.40.50.720">
    <property type="entry name" value="NAD(P)-binding Rossmann-like Domain"/>
    <property type="match status" value="1"/>
</dbReference>
<dbReference type="PANTHER" id="PTHR48079">
    <property type="entry name" value="PROTEIN YEEZ"/>
    <property type="match status" value="1"/>
</dbReference>
<feature type="chain" id="PRO_5016233626" evidence="1">
    <location>
        <begin position="19"/>
        <end position="282"/>
    </location>
</feature>
<dbReference type="Proteomes" id="UP000245884">
    <property type="component" value="Unassembled WGS sequence"/>
</dbReference>
<keyword evidence="1" id="KW-0732">Signal</keyword>
<organism evidence="3 4">
    <name type="scientific">Jaminaea rosea</name>
    <dbReference type="NCBI Taxonomy" id="1569628"/>
    <lineage>
        <taxon>Eukaryota</taxon>
        <taxon>Fungi</taxon>
        <taxon>Dikarya</taxon>
        <taxon>Basidiomycota</taxon>
        <taxon>Ustilaginomycotina</taxon>
        <taxon>Exobasidiomycetes</taxon>
        <taxon>Microstromatales</taxon>
        <taxon>Microstromatales incertae sedis</taxon>
        <taxon>Jaminaea</taxon>
    </lineage>
</organism>
<evidence type="ECO:0000259" key="2">
    <source>
        <dbReference type="Pfam" id="PF01370"/>
    </source>
</evidence>
<dbReference type="STRING" id="1569628.A0A316UME6"/>
<reference evidence="3 4" key="1">
    <citation type="journal article" date="2018" name="Mol. Biol. Evol.">
        <title>Broad Genomic Sampling Reveals a Smut Pathogenic Ancestry of the Fungal Clade Ustilaginomycotina.</title>
        <authorList>
            <person name="Kijpornyongpan T."/>
            <person name="Mondo S.J."/>
            <person name="Barry K."/>
            <person name="Sandor L."/>
            <person name="Lee J."/>
            <person name="Lipzen A."/>
            <person name="Pangilinan J."/>
            <person name="LaButti K."/>
            <person name="Hainaut M."/>
            <person name="Henrissat B."/>
            <person name="Grigoriev I.V."/>
            <person name="Spatafora J.W."/>
            <person name="Aime M.C."/>
        </authorList>
    </citation>
    <scope>NUCLEOTIDE SEQUENCE [LARGE SCALE GENOMIC DNA]</scope>
    <source>
        <strain evidence="3 4">MCA 5214</strain>
    </source>
</reference>
<dbReference type="OrthoDB" id="10262413at2759"/>
<feature type="non-terminal residue" evidence="3">
    <location>
        <position position="282"/>
    </location>
</feature>
<proteinExistence type="predicted"/>
<dbReference type="InterPro" id="IPR001509">
    <property type="entry name" value="Epimerase_deHydtase"/>
</dbReference>
<dbReference type="RefSeq" id="XP_025358957.1">
    <property type="nucleotide sequence ID" value="XM_025503950.1"/>
</dbReference>
<gene>
    <name evidence="3" type="ORF">BDZ90DRAFT_205890</name>
</gene>
<sequence>MPARQRIVLFGASGFVGGSLLHALVSPPSSTFASVLAVTSSDAKAAQIEAWGRWIGASLETRVITSEHSWVAATPLAVEADLVIQAATSDDLKLTEAINVGLKQGRRGSLIHFSGVQLIESQPVGKYVETRLFNDLDLEALAAIPESAAHRSIDLSIVDAVTRGELYGSIVCPALVWGTGRGPCKRVSAQFPDLVAKALMNRSAVYVGEGTNRWTTVHIDDLVDLSMHLVHHHLIDQKSQHPPSAHSTFYFASHASSDQDFRSLARAVGEGLFDLGLLPSAD</sequence>
<dbReference type="EMBL" id="KZ819682">
    <property type="protein sequence ID" value="PWN24345.1"/>
    <property type="molecule type" value="Genomic_DNA"/>
</dbReference>
<dbReference type="GO" id="GO:0005737">
    <property type="term" value="C:cytoplasm"/>
    <property type="evidence" value="ECO:0007669"/>
    <property type="project" value="TreeGrafter"/>
</dbReference>
<name>A0A316UME6_9BASI</name>
<keyword evidence="4" id="KW-1185">Reference proteome</keyword>
<dbReference type="AlphaFoldDB" id="A0A316UME6"/>
<dbReference type="GeneID" id="37025773"/>
<dbReference type="PANTHER" id="PTHR48079:SF6">
    <property type="entry name" value="NAD(P)-BINDING DOMAIN-CONTAINING PROTEIN-RELATED"/>
    <property type="match status" value="1"/>
</dbReference>
<evidence type="ECO:0000256" key="1">
    <source>
        <dbReference type="SAM" id="SignalP"/>
    </source>
</evidence>
<dbReference type="InterPro" id="IPR051783">
    <property type="entry name" value="NAD(P)-dependent_oxidoreduct"/>
</dbReference>
<feature type="signal peptide" evidence="1">
    <location>
        <begin position="1"/>
        <end position="18"/>
    </location>
</feature>
<evidence type="ECO:0000313" key="3">
    <source>
        <dbReference type="EMBL" id="PWN24345.1"/>
    </source>
</evidence>
<protein>
    <submittedName>
        <fullName evidence="3">NAD(P)-binding protein</fullName>
    </submittedName>
</protein>